<proteinExistence type="predicted"/>
<accession>A0A699TUS4</accession>
<sequence length="107" mass="10932">NDGAAIAAHTLAQAEGKVERGAVGGQPAQHRLLLVSKAGLKRIGELGLQKRVAALLAIRVEVHDAGVQILVAGPVDAAAIAEAGTKGPGQRFVEGHAREELQIIAGH</sequence>
<gene>
    <name evidence="1" type="ORF">Tci_885559</name>
</gene>
<feature type="non-terminal residue" evidence="1">
    <location>
        <position position="1"/>
    </location>
</feature>
<feature type="non-terminal residue" evidence="1">
    <location>
        <position position="107"/>
    </location>
</feature>
<organism evidence="1">
    <name type="scientific">Tanacetum cinerariifolium</name>
    <name type="common">Dalmatian daisy</name>
    <name type="synonym">Chrysanthemum cinerariifolium</name>
    <dbReference type="NCBI Taxonomy" id="118510"/>
    <lineage>
        <taxon>Eukaryota</taxon>
        <taxon>Viridiplantae</taxon>
        <taxon>Streptophyta</taxon>
        <taxon>Embryophyta</taxon>
        <taxon>Tracheophyta</taxon>
        <taxon>Spermatophyta</taxon>
        <taxon>Magnoliopsida</taxon>
        <taxon>eudicotyledons</taxon>
        <taxon>Gunneridae</taxon>
        <taxon>Pentapetalae</taxon>
        <taxon>asterids</taxon>
        <taxon>campanulids</taxon>
        <taxon>Asterales</taxon>
        <taxon>Asteraceae</taxon>
        <taxon>Asteroideae</taxon>
        <taxon>Anthemideae</taxon>
        <taxon>Anthemidinae</taxon>
        <taxon>Tanacetum</taxon>
    </lineage>
</organism>
<evidence type="ECO:0000313" key="1">
    <source>
        <dbReference type="EMBL" id="GFD13590.1"/>
    </source>
</evidence>
<dbReference type="EMBL" id="BKCJ011273586">
    <property type="protein sequence ID" value="GFD13590.1"/>
    <property type="molecule type" value="Genomic_DNA"/>
</dbReference>
<dbReference type="AlphaFoldDB" id="A0A699TUS4"/>
<reference evidence="1" key="1">
    <citation type="journal article" date="2019" name="Sci. Rep.">
        <title>Draft genome of Tanacetum cinerariifolium, the natural source of mosquito coil.</title>
        <authorList>
            <person name="Yamashiro T."/>
            <person name="Shiraishi A."/>
            <person name="Satake H."/>
            <person name="Nakayama K."/>
        </authorList>
    </citation>
    <scope>NUCLEOTIDE SEQUENCE</scope>
</reference>
<name>A0A699TUS4_TANCI</name>
<comment type="caution">
    <text evidence="1">The sequence shown here is derived from an EMBL/GenBank/DDBJ whole genome shotgun (WGS) entry which is preliminary data.</text>
</comment>
<protein>
    <submittedName>
        <fullName evidence="1">Uncharacterized protein</fullName>
    </submittedName>
</protein>